<keyword evidence="1" id="KW-0812">Transmembrane</keyword>
<dbReference type="STRING" id="1236970.JCM9140_1475"/>
<dbReference type="GO" id="GO:0005886">
    <property type="term" value="C:plasma membrane"/>
    <property type="evidence" value="ECO:0007669"/>
    <property type="project" value="TreeGrafter"/>
</dbReference>
<evidence type="ECO:0000256" key="1">
    <source>
        <dbReference type="SAM" id="Phobius"/>
    </source>
</evidence>
<dbReference type="InterPro" id="IPR001036">
    <property type="entry name" value="Acrflvin-R"/>
</dbReference>
<gene>
    <name evidence="2" type="ORF">JCM9140_1475</name>
</gene>
<dbReference type="AlphaFoldDB" id="W4Q0I0"/>
<sequence length="80" mass="8536">MTTLTTVGGMLPLALATGAASNYQAPLATVVISGLLFSTLITLILIPAVYLLFNDITNGLTKVLRKVRLKKENDSVSEKM</sequence>
<dbReference type="GO" id="GO:0042910">
    <property type="term" value="F:xenobiotic transmembrane transporter activity"/>
    <property type="evidence" value="ECO:0007669"/>
    <property type="project" value="TreeGrafter"/>
</dbReference>
<dbReference type="PANTHER" id="PTHR32063">
    <property type="match status" value="1"/>
</dbReference>
<organism evidence="2 3">
    <name type="scientific">Halalkalibacter wakoensis JCM 9140</name>
    <dbReference type="NCBI Taxonomy" id="1236970"/>
    <lineage>
        <taxon>Bacteria</taxon>
        <taxon>Bacillati</taxon>
        <taxon>Bacillota</taxon>
        <taxon>Bacilli</taxon>
        <taxon>Bacillales</taxon>
        <taxon>Bacillaceae</taxon>
        <taxon>Halalkalibacter</taxon>
    </lineage>
</organism>
<dbReference type="EMBL" id="BAUT01000010">
    <property type="protein sequence ID" value="GAE25477.1"/>
    <property type="molecule type" value="Genomic_DNA"/>
</dbReference>
<keyword evidence="1" id="KW-1133">Transmembrane helix</keyword>
<name>W4Q0I0_9BACI</name>
<keyword evidence="1" id="KW-0472">Membrane</keyword>
<reference evidence="2" key="1">
    <citation type="journal article" date="2014" name="Genome Announc.">
        <title>Draft Genome Sequences of Three Alkaliphilic Bacillus Strains, Bacillus wakoensis JCM 9140T, Bacillus akibai JCM 9157T, and Bacillus hemicellulosilyticus JCM 9152T.</title>
        <authorList>
            <person name="Yuki M."/>
            <person name="Oshima K."/>
            <person name="Suda W."/>
            <person name="Oshida Y."/>
            <person name="Kitamura K."/>
            <person name="Iida T."/>
            <person name="Hattori M."/>
            <person name="Ohkuma M."/>
        </authorList>
    </citation>
    <scope>NUCLEOTIDE SEQUENCE [LARGE SCALE GENOMIC DNA]</scope>
    <source>
        <strain evidence="2">JCM 9140</strain>
    </source>
</reference>
<comment type="caution">
    <text evidence="2">The sequence shown here is derived from an EMBL/GenBank/DDBJ whole genome shotgun (WGS) entry which is preliminary data.</text>
</comment>
<protein>
    <submittedName>
        <fullName evidence="2">Acriflavine resistance protein</fullName>
    </submittedName>
</protein>
<dbReference type="SUPFAM" id="SSF82866">
    <property type="entry name" value="Multidrug efflux transporter AcrB transmembrane domain"/>
    <property type="match status" value="1"/>
</dbReference>
<evidence type="ECO:0000313" key="3">
    <source>
        <dbReference type="Proteomes" id="UP000018890"/>
    </source>
</evidence>
<dbReference type="PANTHER" id="PTHR32063:SF24">
    <property type="entry name" value="CATION EFFLUX SYSTEM (ACRB_ACRD_ACRF FAMILY)"/>
    <property type="match status" value="1"/>
</dbReference>
<evidence type="ECO:0000313" key="2">
    <source>
        <dbReference type="EMBL" id="GAE25477.1"/>
    </source>
</evidence>
<keyword evidence="3" id="KW-1185">Reference proteome</keyword>
<dbReference type="Pfam" id="PF00873">
    <property type="entry name" value="ACR_tran"/>
    <property type="match status" value="1"/>
</dbReference>
<dbReference type="Gene3D" id="1.20.1640.10">
    <property type="entry name" value="Multidrug efflux transporter AcrB transmembrane domain"/>
    <property type="match status" value="1"/>
</dbReference>
<feature type="transmembrane region" description="Helical" evidence="1">
    <location>
        <begin position="30"/>
        <end position="53"/>
    </location>
</feature>
<dbReference type="Proteomes" id="UP000018890">
    <property type="component" value="Unassembled WGS sequence"/>
</dbReference>
<proteinExistence type="predicted"/>
<accession>W4Q0I0</accession>